<reference evidence="2" key="1">
    <citation type="submission" date="2017-04" db="EMBL/GenBank/DDBJ databases">
        <title>Function of individual gut microbiota members based on whole genome sequencing of pure cultures obtained from chicken caecum.</title>
        <authorList>
            <person name="Medvecky M."/>
            <person name="Cejkova D."/>
            <person name="Polansky O."/>
            <person name="Karasova D."/>
            <person name="Kubasova T."/>
            <person name="Cizek A."/>
            <person name="Rychlik I."/>
        </authorList>
    </citation>
    <scope>NUCLEOTIDE SEQUENCE [LARGE SCALE GENOMIC DNA]</scope>
    <source>
        <strain evidence="2">An180</strain>
    </source>
</reference>
<evidence type="ECO:0000313" key="1">
    <source>
        <dbReference type="EMBL" id="OUP51137.1"/>
    </source>
</evidence>
<evidence type="ECO:0000313" key="2">
    <source>
        <dbReference type="Proteomes" id="UP000195897"/>
    </source>
</evidence>
<proteinExistence type="predicted"/>
<dbReference type="InterPro" id="IPR018755">
    <property type="entry name" value="Phage_Mu_Gp48"/>
</dbReference>
<comment type="caution">
    <text evidence="1">The sequence shown here is derived from an EMBL/GenBank/DDBJ whole genome shotgun (WGS) entry which is preliminary data.</text>
</comment>
<organism evidence="1 2">
    <name type="scientific">Butyricicoccus pullicaecorum</name>
    <dbReference type="NCBI Taxonomy" id="501571"/>
    <lineage>
        <taxon>Bacteria</taxon>
        <taxon>Bacillati</taxon>
        <taxon>Bacillota</taxon>
        <taxon>Clostridia</taxon>
        <taxon>Eubacteriales</taxon>
        <taxon>Butyricicoccaceae</taxon>
        <taxon>Butyricicoccus</taxon>
    </lineage>
</organism>
<gene>
    <name evidence="1" type="ORF">B5F17_13475</name>
</gene>
<dbReference type="Proteomes" id="UP000195897">
    <property type="component" value="Unassembled WGS sequence"/>
</dbReference>
<dbReference type="EMBL" id="NFKK01000024">
    <property type="protein sequence ID" value="OUP51137.1"/>
    <property type="molecule type" value="Genomic_DNA"/>
</dbReference>
<sequence length="208" mass="23925">MYEFDPSVCKQIPTWFQDILEYQELCQTETEQFTAFLDSMQAVENNFFFQTMDIGAISIWEKIFRIIPNPETETLDFRRTRLINRVSTKAPFTLGFLYRKLDELIGVGKWKVKVDHQNYTLYIEAEPCNKNGWDELLVLLNTIKPAHIMVFPAYPFSTTLYLGGALMPSPVTTQLPQYLPTYGVVPAYPGGVMCSVTTLRLPPMEVTN</sequence>
<protein>
    <submittedName>
        <fullName evidence="1">Uncharacterized protein</fullName>
    </submittedName>
</protein>
<accession>A0A1Y4L2X5</accession>
<name>A0A1Y4L2X5_9FIRM</name>
<dbReference type="Pfam" id="PF10076">
    <property type="entry name" value="Phage_Mu_Gp48"/>
    <property type="match status" value="1"/>
</dbReference>
<dbReference type="AlphaFoldDB" id="A0A1Y4L2X5"/>
<dbReference type="RefSeq" id="WP_087374644.1">
    <property type="nucleotide sequence ID" value="NZ_NFKK01000024.1"/>
</dbReference>